<evidence type="ECO:0000313" key="1">
    <source>
        <dbReference type="EMBL" id="KAH9362375.1"/>
    </source>
</evidence>
<proteinExistence type="predicted"/>
<dbReference type="Proteomes" id="UP000821853">
    <property type="component" value="Chromosome 1"/>
</dbReference>
<keyword evidence="2" id="KW-1185">Reference proteome</keyword>
<sequence length="103" mass="11681">MNEAMQMHPCETRARFRQRRTVAYLRFHELQQLGDGQQEVALEAENITEIFTGADFGSLSKQDWPDGAEGFVQRGQHLRGHATNVLGALRKKATRTCRSYTSA</sequence>
<gene>
    <name evidence="1" type="ORF">HPB48_018027</name>
</gene>
<organism evidence="1 2">
    <name type="scientific">Haemaphysalis longicornis</name>
    <name type="common">Bush tick</name>
    <dbReference type="NCBI Taxonomy" id="44386"/>
    <lineage>
        <taxon>Eukaryota</taxon>
        <taxon>Metazoa</taxon>
        <taxon>Ecdysozoa</taxon>
        <taxon>Arthropoda</taxon>
        <taxon>Chelicerata</taxon>
        <taxon>Arachnida</taxon>
        <taxon>Acari</taxon>
        <taxon>Parasitiformes</taxon>
        <taxon>Ixodida</taxon>
        <taxon>Ixodoidea</taxon>
        <taxon>Ixodidae</taxon>
        <taxon>Haemaphysalinae</taxon>
        <taxon>Haemaphysalis</taxon>
    </lineage>
</organism>
<accession>A0A9J6FHT4</accession>
<dbReference type="VEuPathDB" id="VectorBase:HLOH_053829"/>
<evidence type="ECO:0000313" key="2">
    <source>
        <dbReference type="Proteomes" id="UP000821853"/>
    </source>
</evidence>
<protein>
    <submittedName>
        <fullName evidence="1">Uncharacterized protein</fullName>
    </submittedName>
</protein>
<comment type="caution">
    <text evidence="1">The sequence shown here is derived from an EMBL/GenBank/DDBJ whole genome shotgun (WGS) entry which is preliminary data.</text>
</comment>
<dbReference type="EMBL" id="JABSTR010000001">
    <property type="protein sequence ID" value="KAH9362375.1"/>
    <property type="molecule type" value="Genomic_DNA"/>
</dbReference>
<dbReference type="AlphaFoldDB" id="A0A9J6FHT4"/>
<name>A0A9J6FHT4_HAELO</name>
<reference evidence="1 2" key="1">
    <citation type="journal article" date="2020" name="Cell">
        <title>Large-Scale Comparative Analyses of Tick Genomes Elucidate Their Genetic Diversity and Vector Capacities.</title>
        <authorList>
            <consortium name="Tick Genome and Microbiome Consortium (TIGMIC)"/>
            <person name="Jia N."/>
            <person name="Wang J."/>
            <person name="Shi W."/>
            <person name="Du L."/>
            <person name="Sun Y."/>
            <person name="Zhan W."/>
            <person name="Jiang J.F."/>
            <person name="Wang Q."/>
            <person name="Zhang B."/>
            <person name="Ji P."/>
            <person name="Bell-Sakyi L."/>
            <person name="Cui X.M."/>
            <person name="Yuan T.T."/>
            <person name="Jiang B.G."/>
            <person name="Yang W.F."/>
            <person name="Lam T.T."/>
            <person name="Chang Q.C."/>
            <person name="Ding S.J."/>
            <person name="Wang X.J."/>
            <person name="Zhu J.G."/>
            <person name="Ruan X.D."/>
            <person name="Zhao L."/>
            <person name="Wei J.T."/>
            <person name="Ye R.Z."/>
            <person name="Que T.C."/>
            <person name="Du C.H."/>
            <person name="Zhou Y.H."/>
            <person name="Cheng J.X."/>
            <person name="Dai P.F."/>
            <person name="Guo W.B."/>
            <person name="Han X.H."/>
            <person name="Huang E.J."/>
            <person name="Li L.F."/>
            <person name="Wei W."/>
            <person name="Gao Y.C."/>
            <person name="Liu J.Z."/>
            <person name="Shao H.Z."/>
            <person name="Wang X."/>
            <person name="Wang C.C."/>
            <person name="Yang T.C."/>
            <person name="Huo Q.B."/>
            <person name="Li W."/>
            <person name="Chen H.Y."/>
            <person name="Chen S.E."/>
            <person name="Zhou L.G."/>
            <person name="Ni X.B."/>
            <person name="Tian J.H."/>
            <person name="Sheng Y."/>
            <person name="Liu T."/>
            <person name="Pan Y.S."/>
            <person name="Xia L.Y."/>
            <person name="Li J."/>
            <person name="Zhao F."/>
            <person name="Cao W.C."/>
        </authorList>
    </citation>
    <scope>NUCLEOTIDE SEQUENCE [LARGE SCALE GENOMIC DNA]</scope>
    <source>
        <strain evidence="1">HaeL-2018</strain>
    </source>
</reference>